<proteinExistence type="predicted"/>
<name>A0AAV7PSK9_PLEWA</name>
<feature type="non-terminal residue" evidence="1">
    <location>
        <position position="1"/>
    </location>
</feature>
<comment type="caution">
    <text evidence="1">The sequence shown here is derived from an EMBL/GenBank/DDBJ whole genome shotgun (WGS) entry which is preliminary data.</text>
</comment>
<feature type="non-terminal residue" evidence="1">
    <location>
        <position position="51"/>
    </location>
</feature>
<sequence length="51" mass="5578">ECGPRQKASFLSSQQHRAERVIGSIMGLLNSDVDADVVEVSCKNARRNFSA</sequence>
<accession>A0AAV7PSK9</accession>
<organism evidence="1 2">
    <name type="scientific">Pleurodeles waltl</name>
    <name type="common">Iberian ribbed newt</name>
    <dbReference type="NCBI Taxonomy" id="8319"/>
    <lineage>
        <taxon>Eukaryota</taxon>
        <taxon>Metazoa</taxon>
        <taxon>Chordata</taxon>
        <taxon>Craniata</taxon>
        <taxon>Vertebrata</taxon>
        <taxon>Euteleostomi</taxon>
        <taxon>Amphibia</taxon>
        <taxon>Batrachia</taxon>
        <taxon>Caudata</taxon>
        <taxon>Salamandroidea</taxon>
        <taxon>Salamandridae</taxon>
        <taxon>Pleurodelinae</taxon>
        <taxon>Pleurodeles</taxon>
    </lineage>
</organism>
<evidence type="ECO:0000313" key="2">
    <source>
        <dbReference type="Proteomes" id="UP001066276"/>
    </source>
</evidence>
<gene>
    <name evidence="1" type="ORF">NDU88_008621</name>
</gene>
<protein>
    <submittedName>
        <fullName evidence="1">Uncharacterized protein</fullName>
    </submittedName>
</protein>
<keyword evidence="2" id="KW-1185">Reference proteome</keyword>
<dbReference type="Proteomes" id="UP001066276">
    <property type="component" value="Chromosome 7"/>
</dbReference>
<dbReference type="AlphaFoldDB" id="A0AAV7PSK9"/>
<dbReference type="EMBL" id="JANPWB010000011">
    <property type="protein sequence ID" value="KAJ1130267.1"/>
    <property type="molecule type" value="Genomic_DNA"/>
</dbReference>
<evidence type="ECO:0000313" key="1">
    <source>
        <dbReference type="EMBL" id="KAJ1130267.1"/>
    </source>
</evidence>
<reference evidence="1" key="1">
    <citation type="journal article" date="2022" name="bioRxiv">
        <title>Sequencing and chromosome-scale assembly of the giantPleurodeles waltlgenome.</title>
        <authorList>
            <person name="Brown T."/>
            <person name="Elewa A."/>
            <person name="Iarovenko S."/>
            <person name="Subramanian E."/>
            <person name="Araus A.J."/>
            <person name="Petzold A."/>
            <person name="Susuki M."/>
            <person name="Suzuki K.-i.T."/>
            <person name="Hayashi T."/>
            <person name="Toyoda A."/>
            <person name="Oliveira C."/>
            <person name="Osipova E."/>
            <person name="Leigh N.D."/>
            <person name="Simon A."/>
            <person name="Yun M.H."/>
        </authorList>
    </citation>
    <scope>NUCLEOTIDE SEQUENCE</scope>
    <source>
        <strain evidence="1">20211129_DDA</strain>
        <tissue evidence="1">Liver</tissue>
    </source>
</reference>